<dbReference type="GO" id="GO:0016829">
    <property type="term" value="F:lyase activity"/>
    <property type="evidence" value="ECO:0007669"/>
    <property type="project" value="UniProtKB-KW"/>
</dbReference>
<evidence type="ECO:0000256" key="4">
    <source>
        <dbReference type="ARBA" id="ARBA00022801"/>
    </source>
</evidence>
<evidence type="ECO:0000256" key="7">
    <source>
        <dbReference type="ARBA" id="ARBA00023239"/>
    </source>
</evidence>
<evidence type="ECO:0000256" key="6">
    <source>
        <dbReference type="ARBA" id="ARBA00023125"/>
    </source>
</evidence>
<accession>A0A5J5GMC1</accession>
<proteinExistence type="inferred from homology"/>
<evidence type="ECO:0000313" key="10">
    <source>
        <dbReference type="Proteomes" id="UP000326554"/>
    </source>
</evidence>
<dbReference type="GO" id="GO:0003697">
    <property type="term" value="F:single-stranded DNA binding"/>
    <property type="evidence" value="ECO:0007669"/>
    <property type="project" value="InterPro"/>
</dbReference>
<dbReference type="InterPro" id="IPR003738">
    <property type="entry name" value="SRAP"/>
</dbReference>
<evidence type="ECO:0000256" key="5">
    <source>
        <dbReference type="ARBA" id="ARBA00023124"/>
    </source>
</evidence>
<reference evidence="9 10" key="1">
    <citation type="submission" date="2019-09" db="EMBL/GenBank/DDBJ databases">
        <authorList>
            <person name="Park J.-S."/>
            <person name="Choi H.-J."/>
        </authorList>
    </citation>
    <scope>NUCLEOTIDE SEQUENCE [LARGE SCALE GENOMIC DNA]</scope>
    <source>
        <strain evidence="9 10">176SS1-4</strain>
    </source>
</reference>
<organism evidence="9 10">
    <name type="scientific">Histidinibacterium aquaticum</name>
    <dbReference type="NCBI Taxonomy" id="2613962"/>
    <lineage>
        <taxon>Bacteria</taxon>
        <taxon>Pseudomonadati</taxon>
        <taxon>Pseudomonadota</taxon>
        <taxon>Alphaproteobacteria</taxon>
        <taxon>Rhodobacterales</taxon>
        <taxon>Paracoccaceae</taxon>
        <taxon>Histidinibacterium</taxon>
    </lineage>
</organism>
<evidence type="ECO:0000256" key="1">
    <source>
        <dbReference type="ARBA" id="ARBA00008136"/>
    </source>
</evidence>
<dbReference type="GO" id="GO:0008233">
    <property type="term" value="F:peptidase activity"/>
    <property type="evidence" value="ECO:0007669"/>
    <property type="project" value="UniProtKB-KW"/>
</dbReference>
<evidence type="ECO:0000256" key="3">
    <source>
        <dbReference type="ARBA" id="ARBA00022763"/>
    </source>
</evidence>
<dbReference type="GO" id="GO:0106300">
    <property type="term" value="P:protein-DNA covalent cross-linking repair"/>
    <property type="evidence" value="ECO:0007669"/>
    <property type="project" value="InterPro"/>
</dbReference>
<dbReference type="EC" id="3.4.-.-" evidence="8"/>
<dbReference type="EMBL" id="VYQE01000002">
    <property type="protein sequence ID" value="KAA9008768.1"/>
    <property type="molecule type" value="Genomic_DNA"/>
</dbReference>
<protein>
    <recommendedName>
        <fullName evidence="8">Abasic site processing protein</fullName>
        <ecNumber evidence="8">3.4.-.-</ecNumber>
    </recommendedName>
</protein>
<keyword evidence="6" id="KW-0238">DNA-binding</keyword>
<dbReference type="GO" id="GO:0006508">
    <property type="term" value="P:proteolysis"/>
    <property type="evidence" value="ECO:0007669"/>
    <property type="project" value="UniProtKB-KW"/>
</dbReference>
<keyword evidence="4 8" id="KW-0378">Hydrolase</keyword>
<dbReference type="SUPFAM" id="SSF143081">
    <property type="entry name" value="BB1717-like"/>
    <property type="match status" value="1"/>
</dbReference>
<dbReference type="InterPro" id="IPR036590">
    <property type="entry name" value="SRAP-like"/>
</dbReference>
<gene>
    <name evidence="9" type="ORF">F3S47_05740</name>
</gene>
<evidence type="ECO:0000256" key="8">
    <source>
        <dbReference type="RuleBase" id="RU364100"/>
    </source>
</evidence>
<comment type="caution">
    <text evidence="9">The sequence shown here is derived from an EMBL/GenBank/DDBJ whole genome shotgun (WGS) entry which is preliminary data.</text>
</comment>
<name>A0A5J5GMC1_9RHOB</name>
<dbReference type="Proteomes" id="UP000326554">
    <property type="component" value="Unassembled WGS sequence"/>
</dbReference>
<keyword evidence="2 8" id="KW-0645">Protease</keyword>
<sequence>MCNLYSNTMPQDAMRDLFKVAAERDRLGNFEPMKAIFPRYDGVVCRTGEDGERELVTAHWGFLMPQVSKKTGKPILPKAINNARDDKIRSSRFWKKSFEDRRCLIPATAFCEAKGKKPATFYWFSVTDEQKPEPFVFAGLWNRFKGNYRDEYVEIDTYTMVTSTPNELVKPVHPDRMPVILPEDAQTTWMDGSPDEAFEALKVFPAEKMQVLDKGEDMKSEPS</sequence>
<dbReference type="PANTHER" id="PTHR13604">
    <property type="entry name" value="DC12-RELATED"/>
    <property type="match status" value="1"/>
</dbReference>
<keyword evidence="7" id="KW-0456">Lyase</keyword>
<dbReference type="Pfam" id="PF02586">
    <property type="entry name" value="SRAP"/>
    <property type="match status" value="1"/>
</dbReference>
<evidence type="ECO:0000313" key="9">
    <source>
        <dbReference type="EMBL" id="KAA9008768.1"/>
    </source>
</evidence>
<dbReference type="RefSeq" id="WP_150444301.1">
    <property type="nucleotide sequence ID" value="NZ_VYQE01000002.1"/>
</dbReference>
<keyword evidence="3" id="KW-0227">DNA damage</keyword>
<keyword evidence="5" id="KW-0190">Covalent protein-DNA linkage</keyword>
<dbReference type="PANTHER" id="PTHR13604:SF0">
    <property type="entry name" value="ABASIC SITE PROCESSING PROTEIN HMCES"/>
    <property type="match status" value="1"/>
</dbReference>
<evidence type="ECO:0000256" key="2">
    <source>
        <dbReference type="ARBA" id="ARBA00022670"/>
    </source>
</evidence>
<comment type="similarity">
    <text evidence="1 8">Belongs to the SOS response-associated peptidase family.</text>
</comment>
<dbReference type="Gene3D" id="3.90.1680.10">
    <property type="entry name" value="SOS response associated peptidase-like"/>
    <property type="match status" value="1"/>
</dbReference>
<dbReference type="AlphaFoldDB" id="A0A5J5GMC1"/>
<keyword evidence="10" id="KW-1185">Reference proteome</keyword>